<dbReference type="SUPFAM" id="SSF48264">
    <property type="entry name" value="Cytochrome P450"/>
    <property type="match status" value="1"/>
</dbReference>
<gene>
    <name evidence="3" type="ORF">ACFQRF_14005</name>
</gene>
<keyword evidence="2" id="KW-0408">Iron</keyword>
<evidence type="ECO:0000256" key="2">
    <source>
        <dbReference type="RuleBase" id="RU000461"/>
    </source>
</evidence>
<keyword evidence="4" id="KW-1185">Reference proteome</keyword>
<evidence type="ECO:0000313" key="4">
    <source>
        <dbReference type="Proteomes" id="UP001596540"/>
    </source>
</evidence>
<evidence type="ECO:0000256" key="1">
    <source>
        <dbReference type="ARBA" id="ARBA00010617"/>
    </source>
</evidence>
<dbReference type="PANTHER" id="PTHR46696">
    <property type="entry name" value="P450, PUTATIVE (EUROFUNG)-RELATED"/>
    <property type="match status" value="1"/>
</dbReference>
<dbReference type="PRINTS" id="PR00359">
    <property type="entry name" value="BP450"/>
</dbReference>
<dbReference type="InterPro" id="IPR002397">
    <property type="entry name" value="Cyt_P450_B"/>
</dbReference>
<dbReference type="PROSITE" id="PS00086">
    <property type="entry name" value="CYTOCHROME_P450"/>
    <property type="match status" value="1"/>
</dbReference>
<dbReference type="Pfam" id="PF00067">
    <property type="entry name" value="p450"/>
    <property type="match status" value="1"/>
</dbReference>
<keyword evidence="2" id="KW-0479">Metal-binding</keyword>
<dbReference type="EMBL" id="JBHTBH010000006">
    <property type="protein sequence ID" value="MFC7328859.1"/>
    <property type="molecule type" value="Genomic_DNA"/>
</dbReference>
<reference evidence="4" key="1">
    <citation type="journal article" date="2019" name="Int. J. Syst. Evol. Microbiol.">
        <title>The Global Catalogue of Microorganisms (GCM) 10K type strain sequencing project: providing services to taxonomists for standard genome sequencing and annotation.</title>
        <authorList>
            <consortium name="The Broad Institute Genomics Platform"/>
            <consortium name="The Broad Institute Genome Sequencing Center for Infectious Disease"/>
            <person name="Wu L."/>
            <person name="Ma J."/>
        </authorList>
    </citation>
    <scope>NUCLEOTIDE SEQUENCE [LARGE SCALE GENOMIC DNA]</scope>
    <source>
        <strain evidence="4">CGMCC 4.7382</strain>
    </source>
</reference>
<sequence length="396" mass="44222">MEQTDRLPRYPFSDRGDRLAPELAELVRTCPVARVRTNSGDPAWLVTGHAEIRRIARSPAFAREQAGDPDSPVQDTPILAPELMGALAYLRRAGLLDEVRRTLGREQPDVPADWVRATAREGLDEMVRTGTPGDLQKHFAERVAGRALCRMIGLPVEDLPRLAEWADTDLTMNIPAEKVADNWTRLRDHLLDRLADRSRPPHDGLLFRLAERNTGPGRLADTQLANIVAVLFVSGYEDLASLLGVAAIHLLSRPAAVQDLRAHPERMPRYVEELLRVSVVLGNGLARVVTEDTELGGARLRKGELVLLSTDAANFDPEVFPDPERFDPDRAPNPHMRFGHGPHYCPGAYFSRRITELAFGVLLERLPGVRLALPPERIPWHPDRMAIMPARVPVHW</sequence>
<dbReference type="Proteomes" id="UP001596540">
    <property type="component" value="Unassembled WGS sequence"/>
</dbReference>
<proteinExistence type="inferred from homology"/>
<name>A0ABW2KFW2_9ACTN</name>
<dbReference type="InterPro" id="IPR036396">
    <property type="entry name" value="Cyt_P450_sf"/>
</dbReference>
<protein>
    <submittedName>
        <fullName evidence="3">Cytochrome P450</fullName>
    </submittedName>
</protein>
<dbReference type="InterPro" id="IPR017972">
    <property type="entry name" value="Cyt_P450_CS"/>
</dbReference>
<dbReference type="PANTHER" id="PTHR46696:SF1">
    <property type="entry name" value="CYTOCHROME P450 YJIB-RELATED"/>
    <property type="match status" value="1"/>
</dbReference>
<keyword evidence="2" id="KW-0560">Oxidoreductase</keyword>
<accession>A0ABW2KFW2</accession>
<keyword evidence="2" id="KW-0349">Heme</keyword>
<comment type="caution">
    <text evidence="3">The sequence shown here is derived from an EMBL/GenBank/DDBJ whole genome shotgun (WGS) entry which is preliminary data.</text>
</comment>
<comment type="similarity">
    <text evidence="1 2">Belongs to the cytochrome P450 family.</text>
</comment>
<evidence type="ECO:0000313" key="3">
    <source>
        <dbReference type="EMBL" id="MFC7328859.1"/>
    </source>
</evidence>
<dbReference type="InterPro" id="IPR001128">
    <property type="entry name" value="Cyt_P450"/>
</dbReference>
<keyword evidence="2" id="KW-0503">Monooxygenase</keyword>
<dbReference type="RefSeq" id="WP_379871516.1">
    <property type="nucleotide sequence ID" value="NZ_JBHTBH010000006.1"/>
</dbReference>
<organism evidence="3 4">
    <name type="scientific">Marinactinospora rubrisoli</name>
    <dbReference type="NCBI Taxonomy" id="2715399"/>
    <lineage>
        <taxon>Bacteria</taxon>
        <taxon>Bacillati</taxon>
        <taxon>Actinomycetota</taxon>
        <taxon>Actinomycetes</taxon>
        <taxon>Streptosporangiales</taxon>
        <taxon>Nocardiopsidaceae</taxon>
        <taxon>Marinactinospora</taxon>
    </lineage>
</organism>
<dbReference type="Gene3D" id="1.10.630.10">
    <property type="entry name" value="Cytochrome P450"/>
    <property type="match status" value="1"/>
</dbReference>